<dbReference type="InterPro" id="IPR008144">
    <property type="entry name" value="Guanylate_kin-like_dom"/>
</dbReference>
<dbReference type="PANTHER" id="PTHR23122">
    <property type="entry name" value="MEMBRANE-ASSOCIATED GUANYLATE KINASE MAGUK"/>
    <property type="match status" value="1"/>
</dbReference>
<evidence type="ECO:0000259" key="1">
    <source>
        <dbReference type="PROSITE" id="PS50052"/>
    </source>
</evidence>
<evidence type="ECO:0000313" key="2">
    <source>
        <dbReference type="Proteomes" id="UP000492821"/>
    </source>
</evidence>
<dbReference type="Pfam" id="PF00625">
    <property type="entry name" value="Guanylate_kin"/>
    <property type="match status" value="1"/>
</dbReference>
<dbReference type="Gene3D" id="3.40.50.300">
    <property type="entry name" value="P-loop containing nucleotide triphosphate hydrolases"/>
    <property type="match status" value="1"/>
</dbReference>
<accession>A0A7E4VP65</accession>
<dbReference type="SUPFAM" id="SSF50044">
    <property type="entry name" value="SH3-domain"/>
    <property type="match status" value="1"/>
</dbReference>
<feature type="domain" description="Guanylate kinase-like" evidence="1">
    <location>
        <begin position="317"/>
        <end position="503"/>
    </location>
</feature>
<sequence length="518" mass="57540">MVNEEEIETELSQLRSNADNLSSCLHALLERIEQLEGATGKKLAVIRQKNEIEETNGTDEVDKKEDSDEKDHNVQVVQTEKISIDPVTGVKKRTIVTERVLTTRTYHAVPVDPSVNGISPSPAIPVVTVTDTGATAGPSSPEPVLTLDTPALVNGHRPLLGAAYESRLVTVPAEQLKQLKVEFICGEMVVTNVAPEYSAVIKPGDTIQEVNGKPARTIKDLYAQVGSVQVKLVSSDLYTAPMEFVKVLASYDSEKDTNQPSNSALPPIAVRRGEVLQVLSQDKKWLQARKVNDISQCALVPASLPTIKVSMLCPYGRRTLVILGAPGVGRRTLKSMLLAQLPNHFSTVVPVTSRPRKSYEQEGREYHFETKETILKKVRDGQMIEWGELSGTMYGTCAETVRRVVRSGRVCVLDCSAKALTYLYNGEFMPFVVVIAPPAFEELQQMNKLRSDKDTPPKTEAELRTTIAHHEQLMKSEFSKYFDQVLINRNHDITFRKLLDALDNLKKGAQWVPTEWLK</sequence>
<keyword evidence="2" id="KW-1185">Reference proteome</keyword>
<proteinExistence type="predicted"/>
<dbReference type="Proteomes" id="UP000492821">
    <property type="component" value="Unassembled WGS sequence"/>
</dbReference>
<dbReference type="InterPro" id="IPR036034">
    <property type="entry name" value="PDZ_sf"/>
</dbReference>
<reference evidence="3" key="2">
    <citation type="submission" date="2020-10" db="UniProtKB">
        <authorList>
            <consortium name="WormBaseParasite"/>
        </authorList>
    </citation>
    <scope>IDENTIFICATION</scope>
</reference>
<dbReference type="InterPro" id="IPR050716">
    <property type="entry name" value="MAGUK"/>
</dbReference>
<dbReference type="SUPFAM" id="SSF50156">
    <property type="entry name" value="PDZ domain-like"/>
    <property type="match status" value="1"/>
</dbReference>
<dbReference type="SMART" id="SM00072">
    <property type="entry name" value="GuKc"/>
    <property type="match status" value="1"/>
</dbReference>
<dbReference type="InterPro" id="IPR036028">
    <property type="entry name" value="SH3-like_dom_sf"/>
</dbReference>
<name>A0A7E4VP65_PANRE</name>
<dbReference type="WBParaSite" id="Pan_g23462.t1">
    <property type="protein sequence ID" value="Pan_g23462.t1"/>
    <property type="gene ID" value="Pan_g23462"/>
</dbReference>
<evidence type="ECO:0000313" key="3">
    <source>
        <dbReference type="WBParaSite" id="Pan_g23462.t1"/>
    </source>
</evidence>
<dbReference type="InterPro" id="IPR008145">
    <property type="entry name" value="GK/Ca_channel_bsu"/>
</dbReference>
<dbReference type="InterPro" id="IPR027417">
    <property type="entry name" value="P-loop_NTPase"/>
</dbReference>
<organism evidence="2 3">
    <name type="scientific">Panagrellus redivivus</name>
    <name type="common">Microworm</name>
    <dbReference type="NCBI Taxonomy" id="6233"/>
    <lineage>
        <taxon>Eukaryota</taxon>
        <taxon>Metazoa</taxon>
        <taxon>Ecdysozoa</taxon>
        <taxon>Nematoda</taxon>
        <taxon>Chromadorea</taxon>
        <taxon>Rhabditida</taxon>
        <taxon>Tylenchina</taxon>
        <taxon>Panagrolaimomorpha</taxon>
        <taxon>Panagrolaimoidea</taxon>
        <taxon>Panagrolaimidae</taxon>
        <taxon>Panagrellus</taxon>
    </lineage>
</organism>
<protein>
    <submittedName>
        <fullName evidence="3">Guanylate kinase-like domain-containing protein</fullName>
    </submittedName>
</protein>
<dbReference type="SUPFAM" id="SSF52540">
    <property type="entry name" value="P-loop containing nucleoside triphosphate hydrolases"/>
    <property type="match status" value="1"/>
</dbReference>
<dbReference type="AlphaFoldDB" id="A0A7E4VP65"/>
<dbReference type="Gene3D" id="2.30.30.40">
    <property type="entry name" value="SH3 Domains"/>
    <property type="match status" value="1"/>
</dbReference>
<reference evidence="2" key="1">
    <citation type="journal article" date="2013" name="Genetics">
        <title>The draft genome and transcriptome of Panagrellus redivivus are shaped by the harsh demands of a free-living lifestyle.</title>
        <authorList>
            <person name="Srinivasan J."/>
            <person name="Dillman A.R."/>
            <person name="Macchietto M.G."/>
            <person name="Heikkinen L."/>
            <person name="Lakso M."/>
            <person name="Fracchia K.M."/>
            <person name="Antoshechkin I."/>
            <person name="Mortazavi A."/>
            <person name="Wong G."/>
            <person name="Sternberg P.W."/>
        </authorList>
    </citation>
    <scope>NUCLEOTIDE SEQUENCE [LARGE SCALE GENOMIC DNA]</scope>
    <source>
        <strain evidence="2">MT8872</strain>
    </source>
</reference>
<dbReference type="PROSITE" id="PS50052">
    <property type="entry name" value="GUANYLATE_KINASE_2"/>
    <property type="match status" value="1"/>
</dbReference>